<dbReference type="Gene3D" id="3.30.2400.30">
    <property type="match status" value="1"/>
</dbReference>
<accession>A0A285P8U3</accession>
<gene>
    <name evidence="2" type="ORF">SAMN06269185_3271</name>
</gene>
<dbReference type="Pfam" id="PF19774">
    <property type="entry name" value="DUF6260"/>
    <property type="match status" value="1"/>
</dbReference>
<dbReference type="InterPro" id="IPR046227">
    <property type="entry name" value="DUF6260"/>
</dbReference>
<reference evidence="3" key="1">
    <citation type="submission" date="2017-09" db="EMBL/GenBank/DDBJ databases">
        <authorList>
            <person name="Varghese N."/>
            <person name="Submissions S."/>
        </authorList>
    </citation>
    <scope>NUCLEOTIDE SEQUENCE [LARGE SCALE GENOMIC DNA]</scope>
    <source>
        <strain evidence="3">DSM 27208</strain>
    </source>
</reference>
<dbReference type="RefSeq" id="WP_097010148.1">
    <property type="nucleotide sequence ID" value="NZ_OBEJ01000009.1"/>
</dbReference>
<evidence type="ECO:0000256" key="1">
    <source>
        <dbReference type="SAM" id="MobiDB-lite"/>
    </source>
</evidence>
<proteinExistence type="predicted"/>
<organism evidence="2 3">
    <name type="scientific">Natronoarchaeum philippinense</name>
    <dbReference type="NCBI Taxonomy" id="558529"/>
    <lineage>
        <taxon>Archaea</taxon>
        <taxon>Methanobacteriati</taxon>
        <taxon>Methanobacteriota</taxon>
        <taxon>Stenosarchaea group</taxon>
        <taxon>Halobacteria</taxon>
        <taxon>Halobacteriales</taxon>
        <taxon>Natronoarchaeaceae</taxon>
    </lineage>
</organism>
<keyword evidence="3" id="KW-1185">Reference proteome</keyword>
<name>A0A285P8U3_NATPI</name>
<dbReference type="OrthoDB" id="195106at2157"/>
<dbReference type="EMBL" id="OBEJ01000009">
    <property type="protein sequence ID" value="SNZ18160.1"/>
    <property type="molecule type" value="Genomic_DNA"/>
</dbReference>
<dbReference type="Proteomes" id="UP000219453">
    <property type="component" value="Unassembled WGS sequence"/>
</dbReference>
<feature type="region of interest" description="Disordered" evidence="1">
    <location>
        <begin position="23"/>
        <end position="46"/>
    </location>
</feature>
<evidence type="ECO:0000313" key="2">
    <source>
        <dbReference type="EMBL" id="SNZ18160.1"/>
    </source>
</evidence>
<evidence type="ECO:0000313" key="3">
    <source>
        <dbReference type="Proteomes" id="UP000219453"/>
    </source>
</evidence>
<sequence length="378" mass="41801">MQANTGTPNDLEPPTQLHRTALFGQTPQQRQQARKQIRANSERGPSFWETLDGAFTMGYLNPQPQANASPRANAQLFDYDEWANRSDEIIDEVDLELTLLDDALGIDTVNSDLSFTVYTEQAESNMQTEAEVSMDGQAKGDEDGTATLPVGVAQPIIHVDYSIGARDQAQSQNMGSDKEARKAEEAGRLIREKEDEIMLNGWGIDVQGPNGGTFSVDGYLTTDARITGSAPGTWTSSSLSNVQDTVEQMVEELETLGPNNDRNLMPRSRGVYLYYNQTHNSVLDKADPRGDGNQSVRQRLQQDHPYVTLRETPFIPDGEAVMVVRDSRVMSVVNAQGPTNLSWEPGPMATRYKALSSRVPFFRSTYDDILGVVNYDGI</sequence>
<protein>
    <submittedName>
        <fullName evidence="2">Uncharacterized protein</fullName>
    </submittedName>
</protein>
<dbReference type="AlphaFoldDB" id="A0A285P8U3"/>